<dbReference type="EMBL" id="CAJVPK010003768">
    <property type="protein sequence ID" value="CAG8630766.1"/>
    <property type="molecule type" value="Genomic_DNA"/>
</dbReference>
<feature type="non-terminal residue" evidence="1">
    <location>
        <position position="91"/>
    </location>
</feature>
<dbReference type="Proteomes" id="UP000789706">
    <property type="component" value="Unassembled WGS sequence"/>
</dbReference>
<gene>
    <name evidence="1" type="ORF">DEBURN_LOCUS10767</name>
</gene>
<feature type="non-terminal residue" evidence="1">
    <location>
        <position position="1"/>
    </location>
</feature>
<sequence length="91" mass="10498">VNVIKNDSNNSLSKTLENINNTMHSANWNTSWIITFTAFYLDLEENYSAPQDNKNNSYTVTFNSLLKQLKDLKRTNFTNLVWGFDLSGIMN</sequence>
<keyword evidence="2" id="KW-1185">Reference proteome</keyword>
<accession>A0A9N9GUJ1</accession>
<proteinExistence type="predicted"/>
<protein>
    <submittedName>
        <fullName evidence="1">8128_t:CDS:1</fullName>
    </submittedName>
</protein>
<dbReference type="AlphaFoldDB" id="A0A9N9GUJ1"/>
<comment type="caution">
    <text evidence="1">The sequence shown here is derived from an EMBL/GenBank/DDBJ whole genome shotgun (WGS) entry which is preliminary data.</text>
</comment>
<evidence type="ECO:0000313" key="1">
    <source>
        <dbReference type="EMBL" id="CAG8630766.1"/>
    </source>
</evidence>
<name>A0A9N9GUJ1_9GLOM</name>
<reference evidence="1" key="1">
    <citation type="submission" date="2021-06" db="EMBL/GenBank/DDBJ databases">
        <authorList>
            <person name="Kallberg Y."/>
            <person name="Tangrot J."/>
            <person name="Rosling A."/>
        </authorList>
    </citation>
    <scope>NUCLEOTIDE SEQUENCE</scope>
    <source>
        <strain evidence="1">AZ414A</strain>
    </source>
</reference>
<evidence type="ECO:0000313" key="2">
    <source>
        <dbReference type="Proteomes" id="UP000789706"/>
    </source>
</evidence>
<organism evidence="1 2">
    <name type="scientific">Diversispora eburnea</name>
    <dbReference type="NCBI Taxonomy" id="1213867"/>
    <lineage>
        <taxon>Eukaryota</taxon>
        <taxon>Fungi</taxon>
        <taxon>Fungi incertae sedis</taxon>
        <taxon>Mucoromycota</taxon>
        <taxon>Glomeromycotina</taxon>
        <taxon>Glomeromycetes</taxon>
        <taxon>Diversisporales</taxon>
        <taxon>Diversisporaceae</taxon>
        <taxon>Diversispora</taxon>
    </lineage>
</organism>